<feature type="domain" description="ZU5" evidence="2">
    <location>
        <begin position="1"/>
        <end position="130"/>
    </location>
</feature>
<proteinExistence type="predicted"/>
<evidence type="ECO:0000313" key="4">
    <source>
        <dbReference type="Proteomes" id="UP000230750"/>
    </source>
</evidence>
<sequence>MNEEGGVLEMTEYGVSLEIPRGALTKECQIQMKVILSSEVQMDHSLDSNPSMVIELLPSNLQLLKPAALTYPHCLVLKKGSERKAKIQSSDHAAGCQPDWMDIDAQYHLVEDKITIMLKSFSWKRFIVGDEIVAGKNIQWFAAKNLSFTDTNTHLEIGYYWDLPGLQEDLMSDRNHAVLLHRMPAVFYKEGRHPLVAEINKSKSTSWINHGQNRKEIPFEHVATNQWGFSSFELERKDSNLSGDITCFFNVGQDTQLANFMVPVKMPSISKYEDPSHLTKTDRVSEGTLHDEEKSTVTEFQEVED</sequence>
<dbReference type="PANTHER" id="PTHR12582">
    <property type="entry name" value="NETRIN RECEPTOR UNC5"/>
    <property type="match status" value="1"/>
</dbReference>
<comment type="caution">
    <text evidence="3">The sequence shown here is derived from an EMBL/GenBank/DDBJ whole genome shotgun (WGS) entry which is preliminary data.</text>
</comment>
<organism evidence="3 4">
    <name type="scientific">Stichopus japonicus</name>
    <name type="common">Sea cucumber</name>
    <dbReference type="NCBI Taxonomy" id="307972"/>
    <lineage>
        <taxon>Eukaryota</taxon>
        <taxon>Metazoa</taxon>
        <taxon>Echinodermata</taxon>
        <taxon>Eleutherozoa</taxon>
        <taxon>Echinozoa</taxon>
        <taxon>Holothuroidea</taxon>
        <taxon>Aspidochirotacea</taxon>
        <taxon>Aspidochirotida</taxon>
        <taxon>Stichopodidae</taxon>
        <taxon>Apostichopus</taxon>
    </lineage>
</organism>
<gene>
    <name evidence="3" type="ORF">BSL78_19792</name>
</gene>
<feature type="compositionally biased region" description="Basic and acidic residues" evidence="1">
    <location>
        <begin position="271"/>
        <end position="296"/>
    </location>
</feature>
<name>A0A2G8K5S5_STIJA</name>
<dbReference type="GO" id="GO:0005042">
    <property type="term" value="F:netrin receptor activity"/>
    <property type="evidence" value="ECO:0007669"/>
    <property type="project" value="InterPro"/>
</dbReference>
<evidence type="ECO:0000313" key="3">
    <source>
        <dbReference type="EMBL" id="PIK43360.1"/>
    </source>
</evidence>
<dbReference type="PANTHER" id="PTHR12582:SF41">
    <property type="entry name" value="UNC5C-LIKE PROTEIN"/>
    <property type="match status" value="1"/>
</dbReference>
<accession>A0A2G8K5S5</accession>
<feature type="region of interest" description="Disordered" evidence="1">
    <location>
        <begin position="271"/>
        <end position="305"/>
    </location>
</feature>
<dbReference type="Pfam" id="PF00791">
    <property type="entry name" value="ZU5"/>
    <property type="match status" value="1"/>
</dbReference>
<dbReference type="EMBL" id="MRZV01000856">
    <property type="protein sequence ID" value="PIK43360.1"/>
    <property type="molecule type" value="Genomic_DNA"/>
</dbReference>
<evidence type="ECO:0000256" key="1">
    <source>
        <dbReference type="SAM" id="MobiDB-lite"/>
    </source>
</evidence>
<dbReference type="AlphaFoldDB" id="A0A2G8K5S5"/>
<reference evidence="3 4" key="1">
    <citation type="journal article" date="2017" name="PLoS Biol.">
        <title>The sea cucumber genome provides insights into morphological evolution and visceral regeneration.</title>
        <authorList>
            <person name="Zhang X."/>
            <person name="Sun L."/>
            <person name="Yuan J."/>
            <person name="Sun Y."/>
            <person name="Gao Y."/>
            <person name="Zhang L."/>
            <person name="Li S."/>
            <person name="Dai H."/>
            <person name="Hamel J.F."/>
            <person name="Liu C."/>
            <person name="Yu Y."/>
            <person name="Liu S."/>
            <person name="Lin W."/>
            <person name="Guo K."/>
            <person name="Jin S."/>
            <person name="Xu P."/>
            <person name="Storey K.B."/>
            <person name="Huan P."/>
            <person name="Zhang T."/>
            <person name="Zhou Y."/>
            <person name="Zhang J."/>
            <person name="Lin C."/>
            <person name="Li X."/>
            <person name="Xing L."/>
            <person name="Huo D."/>
            <person name="Sun M."/>
            <person name="Wang L."/>
            <person name="Mercier A."/>
            <person name="Li F."/>
            <person name="Yang H."/>
            <person name="Xiang J."/>
        </authorList>
    </citation>
    <scope>NUCLEOTIDE SEQUENCE [LARGE SCALE GENOMIC DNA]</scope>
    <source>
        <strain evidence="3">Shaxun</strain>
        <tissue evidence="3">Muscle</tissue>
    </source>
</reference>
<dbReference type="OrthoDB" id="5973910at2759"/>
<protein>
    <recommendedName>
        <fullName evidence="2">ZU5 domain-containing protein</fullName>
    </recommendedName>
</protein>
<dbReference type="GO" id="GO:0016020">
    <property type="term" value="C:membrane"/>
    <property type="evidence" value="ECO:0007669"/>
    <property type="project" value="InterPro"/>
</dbReference>
<evidence type="ECO:0000259" key="2">
    <source>
        <dbReference type="PROSITE" id="PS51145"/>
    </source>
</evidence>
<dbReference type="InterPro" id="IPR037936">
    <property type="entry name" value="UNC5A-D"/>
</dbReference>
<keyword evidence="4" id="KW-1185">Reference proteome</keyword>
<dbReference type="PROSITE" id="PS51145">
    <property type="entry name" value="ZU5"/>
    <property type="match status" value="1"/>
</dbReference>
<dbReference type="Gene3D" id="2.60.220.30">
    <property type="match status" value="1"/>
</dbReference>
<dbReference type="InterPro" id="IPR000906">
    <property type="entry name" value="ZU5_dom"/>
</dbReference>
<dbReference type="Proteomes" id="UP000230750">
    <property type="component" value="Unassembled WGS sequence"/>
</dbReference>